<dbReference type="PANTHER" id="PTHR24403:SF67">
    <property type="entry name" value="FI01116P-RELATED"/>
    <property type="match status" value="1"/>
</dbReference>
<dbReference type="InterPro" id="IPR036236">
    <property type="entry name" value="Znf_C2H2_sf"/>
</dbReference>
<dbReference type="Pfam" id="PF00096">
    <property type="entry name" value="zf-C2H2"/>
    <property type="match status" value="2"/>
</dbReference>
<evidence type="ECO:0000256" key="1">
    <source>
        <dbReference type="ARBA" id="ARBA00022723"/>
    </source>
</evidence>
<dbReference type="EMBL" id="JADNRY010000001">
    <property type="protein sequence ID" value="KAF9078820.1"/>
    <property type="molecule type" value="Genomic_DNA"/>
</dbReference>
<reference evidence="8" key="1">
    <citation type="submission" date="2020-11" db="EMBL/GenBank/DDBJ databases">
        <authorList>
            <consortium name="DOE Joint Genome Institute"/>
            <person name="Ahrendt S."/>
            <person name="Riley R."/>
            <person name="Andreopoulos W."/>
            <person name="Labutti K."/>
            <person name="Pangilinan J."/>
            <person name="Ruiz-Duenas F.J."/>
            <person name="Barrasa J.M."/>
            <person name="Sanchez-Garcia M."/>
            <person name="Camarero S."/>
            <person name="Miyauchi S."/>
            <person name="Serrano A."/>
            <person name="Linde D."/>
            <person name="Babiker R."/>
            <person name="Drula E."/>
            <person name="Ayuso-Fernandez I."/>
            <person name="Pacheco R."/>
            <person name="Padilla G."/>
            <person name="Ferreira P."/>
            <person name="Barriuso J."/>
            <person name="Kellner H."/>
            <person name="Castanera R."/>
            <person name="Alfaro M."/>
            <person name="Ramirez L."/>
            <person name="Pisabarro A.G."/>
            <person name="Kuo A."/>
            <person name="Tritt A."/>
            <person name="Lipzen A."/>
            <person name="He G."/>
            <person name="Yan M."/>
            <person name="Ng V."/>
            <person name="Cullen D."/>
            <person name="Martin F."/>
            <person name="Rosso M.-N."/>
            <person name="Henrissat B."/>
            <person name="Hibbett D."/>
            <person name="Martinez A.T."/>
            <person name="Grigoriev I.V."/>
        </authorList>
    </citation>
    <scope>NUCLEOTIDE SEQUENCE</scope>
    <source>
        <strain evidence="8">AH 40177</strain>
    </source>
</reference>
<dbReference type="Gene3D" id="3.30.160.60">
    <property type="entry name" value="Classic Zinc Finger"/>
    <property type="match status" value="1"/>
</dbReference>
<dbReference type="PROSITE" id="PS50157">
    <property type="entry name" value="ZINC_FINGER_C2H2_2"/>
    <property type="match status" value="2"/>
</dbReference>
<dbReference type="SUPFAM" id="SSF57667">
    <property type="entry name" value="beta-beta-alpha zinc fingers"/>
    <property type="match status" value="1"/>
</dbReference>
<evidence type="ECO:0000256" key="6">
    <source>
        <dbReference type="SAM" id="MobiDB-lite"/>
    </source>
</evidence>
<feature type="region of interest" description="Disordered" evidence="6">
    <location>
        <begin position="86"/>
        <end position="154"/>
    </location>
</feature>
<organism evidence="8 9">
    <name type="scientific">Rhodocollybia butyracea</name>
    <dbReference type="NCBI Taxonomy" id="206335"/>
    <lineage>
        <taxon>Eukaryota</taxon>
        <taxon>Fungi</taxon>
        <taxon>Dikarya</taxon>
        <taxon>Basidiomycota</taxon>
        <taxon>Agaricomycotina</taxon>
        <taxon>Agaricomycetes</taxon>
        <taxon>Agaricomycetidae</taxon>
        <taxon>Agaricales</taxon>
        <taxon>Marasmiineae</taxon>
        <taxon>Omphalotaceae</taxon>
        <taxon>Rhodocollybia</taxon>
    </lineage>
</organism>
<keyword evidence="2" id="KW-0677">Repeat</keyword>
<sequence length="267" mass="29678">MPRTRSKPPVYKPDGTIKDPTICEICGTKVARASDIHRHMKSHLSSEEKASKSYSCPYDDCGFKTLQKTNMDTHIRRHAKIKDQKCPDCDFASSDPGSLTRHRKNRHEYVPEHRKPRTNLTHAAGVQRSESRPSFIMIDPAQPPSPRYSTSTNTSSLRLNDWEVADPVDALSSPHRHGLPQPLQPLTQTCPIKPPNVAGLLNAIPDSIQCHGHPFNPPPRPPMIAGLLNALPGSAFGSGHNEAPGSRWAEPTDKHRIPTPPWIFDDK</sequence>
<dbReference type="PROSITE" id="PS00028">
    <property type="entry name" value="ZINC_FINGER_C2H2_1"/>
    <property type="match status" value="1"/>
</dbReference>
<evidence type="ECO:0000256" key="5">
    <source>
        <dbReference type="PROSITE-ProRule" id="PRU00042"/>
    </source>
</evidence>
<keyword evidence="9" id="KW-1185">Reference proteome</keyword>
<dbReference type="GO" id="GO:0005634">
    <property type="term" value="C:nucleus"/>
    <property type="evidence" value="ECO:0007669"/>
    <property type="project" value="TreeGrafter"/>
</dbReference>
<dbReference type="SMART" id="SM00355">
    <property type="entry name" value="ZnF_C2H2"/>
    <property type="match status" value="3"/>
</dbReference>
<proteinExistence type="predicted"/>
<dbReference type="PANTHER" id="PTHR24403">
    <property type="entry name" value="ZINC FINGER PROTEIN"/>
    <property type="match status" value="1"/>
</dbReference>
<dbReference type="AlphaFoldDB" id="A0A9P5QD13"/>
<dbReference type="Proteomes" id="UP000772434">
    <property type="component" value="Unassembled WGS sequence"/>
</dbReference>
<name>A0A9P5QD13_9AGAR</name>
<comment type="caution">
    <text evidence="8">The sequence shown here is derived from an EMBL/GenBank/DDBJ whole genome shotgun (WGS) entry which is preliminary data.</text>
</comment>
<protein>
    <recommendedName>
        <fullName evidence="7">C2H2-type domain-containing protein</fullName>
    </recommendedName>
</protein>
<keyword evidence="1" id="KW-0479">Metal-binding</keyword>
<evidence type="ECO:0000259" key="7">
    <source>
        <dbReference type="PROSITE" id="PS50157"/>
    </source>
</evidence>
<evidence type="ECO:0000313" key="9">
    <source>
        <dbReference type="Proteomes" id="UP000772434"/>
    </source>
</evidence>
<dbReference type="InterPro" id="IPR050688">
    <property type="entry name" value="Zinc_finger/UBP_domain"/>
</dbReference>
<feature type="domain" description="C2H2-type" evidence="7">
    <location>
        <begin position="54"/>
        <end position="83"/>
    </location>
</feature>
<evidence type="ECO:0000256" key="2">
    <source>
        <dbReference type="ARBA" id="ARBA00022737"/>
    </source>
</evidence>
<gene>
    <name evidence="8" type="ORF">BDP27DRAFT_1310229</name>
</gene>
<evidence type="ECO:0000256" key="3">
    <source>
        <dbReference type="ARBA" id="ARBA00022771"/>
    </source>
</evidence>
<keyword evidence="3 5" id="KW-0863">Zinc-finger</keyword>
<dbReference type="InterPro" id="IPR013087">
    <property type="entry name" value="Znf_C2H2_type"/>
</dbReference>
<feature type="domain" description="C2H2-type" evidence="7">
    <location>
        <begin position="21"/>
        <end position="48"/>
    </location>
</feature>
<accession>A0A9P5QD13</accession>
<evidence type="ECO:0000256" key="4">
    <source>
        <dbReference type="ARBA" id="ARBA00022833"/>
    </source>
</evidence>
<feature type="region of interest" description="Disordered" evidence="6">
    <location>
        <begin position="236"/>
        <end position="267"/>
    </location>
</feature>
<evidence type="ECO:0000313" key="8">
    <source>
        <dbReference type="EMBL" id="KAF9078820.1"/>
    </source>
</evidence>
<dbReference type="OrthoDB" id="654211at2759"/>
<dbReference type="GO" id="GO:0008270">
    <property type="term" value="F:zinc ion binding"/>
    <property type="evidence" value="ECO:0007669"/>
    <property type="project" value="UniProtKB-KW"/>
</dbReference>
<keyword evidence="4" id="KW-0862">Zinc</keyword>
<dbReference type="GO" id="GO:0045944">
    <property type="term" value="P:positive regulation of transcription by RNA polymerase II"/>
    <property type="evidence" value="ECO:0007669"/>
    <property type="project" value="TreeGrafter"/>
</dbReference>